<dbReference type="SUPFAM" id="SSF48452">
    <property type="entry name" value="TPR-like"/>
    <property type="match status" value="2"/>
</dbReference>
<dbReference type="Proteomes" id="UP000054495">
    <property type="component" value="Unassembled WGS sequence"/>
</dbReference>
<dbReference type="EMBL" id="KE128673">
    <property type="protein sequence ID" value="EPB65397.1"/>
    <property type="molecule type" value="Genomic_DNA"/>
</dbReference>
<proteinExistence type="predicted"/>
<keyword evidence="3" id="KW-1185">Reference proteome</keyword>
<reference evidence="2 3" key="1">
    <citation type="submission" date="2013-05" db="EMBL/GenBank/DDBJ databases">
        <title>Draft genome of the parasitic nematode Anyclostoma ceylanicum.</title>
        <authorList>
            <person name="Mitreva M."/>
        </authorList>
    </citation>
    <scope>NUCLEOTIDE SEQUENCE [LARGE SCALE GENOMIC DNA]</scope>
</reference>
<dbReference type="InterPro" id="IPR019734">
    <property type="entry name" value="TPR_rpt"/>
</dbReference>
<keyword evidence="1" id="KW-0175">Coiled coil</keyword>
<dbReference type="SMART" id="SM00028">
    <property type="entry name" value="TPR"/>
    <property type="match status" value="3"/>
</dbReference>
<sequence length="318" mass="35147">GDAETASQSWEKAIGFYNVALGIKEDAGVREKVAQAQEKLNELASAKKTEEEYQKAIKDADGLRDGKKYTEALSKYEAAKGLKPSETYPQQEINKIGQLLADEKSAADKQQQITSLLAEGEALFGQKEYQNARAKFVQVQQLDAENTTAKKRIGDIDSELTKLEGEAVKQQQIANLIQEGEQLFTNAQYQASETKFKEVQSLDPTNSIAQKYLADIAAKLAEQKQQADSKQKFEALVSQGDAAVSNEKWQDAIAAYDGALLLQDDSGVKQKRDAARQKLGELTQAQENETRYTTIVNAANSLRDSEHYPEAIAKYKEA</sequence>
<dbReference type="Gene3D" id="1.25.40.10">
    <property type="entry name" value="Tetratricopeptide repeat domain"/>
    <property type="match status" value="2"/>
</dbReference>
<accession>A0A0D6LCC1</accession>
<feature type="non-terminal residue" evidence="2">
    <location>
        <position position="318"/>
    </location>
</feature>
<name>A0A0D6LCC1_9BILA</name>
<dbReference type="InterPro" id="IPR011990">
    <property type="entry name" value="TPR-like_helical_dom_sf"/>
</dbReference>
<protein>
    <submittedName>
        <fullName evidence="2">Tetratricopeptide repeat protein</fullName>
    </submittedName>
</protein>
<feature type="non-terminal residue" evidence="2">
    <location>
        <position position="1"/>
    </location>
</feature>
<evidence type="ECO:0000313" key="3">
    <source>
        <dbReference type="Proteomes" id="UP000054495"/>
    </source>
</evidence>
<evidence type="ECO:0000256" key="1">
    <source>
        <dbReference type="SAM" id="Coils"/>
    </source>
</evidence>
<gene>
    <name evidence="2" type="ORF">ANCCEY_15540</name>
</gene>
<organism evidence="2 3">
    <name type="scientific">Ancylostoma ceylanicum</name>
    <dbReference type="NCBI Taxonomy" id="53326"/>
    <lineage>
        <taxon>Eukaryota</taxon>
        <taxon>Metazoa</taxon>
        <taxon>Ecdysozoa</taxon>
        <taxon>Nematoda</taxon>
        <taxon>Chromadorea</taxon>
        <taxon>Rhabditida</taxon>
        <taxon>Rhabditina</taxon>
        <taxon>Rhabditomorpha</taxon>
        <taxon>Strongyloidea</taxon>
        <taxon>Ancylostomatidae</taxon>
        <taxon>Ancylostomatinae</taxon>
        <taxon>Ancylostoma</taxon>
    </lineage>
</organism>
<evidence type="ECO:0000313" key="2">
    <source>
        <dbReference type="EMBL" id="EPB65397.1"/>
    </source>
</evidence>
<feature type="coiled-coil region" evidence="1">
    <location>
        <begin position="33"/>
        <end position="66"/>
    </location>
</feature>
<dbReference type="AlphaFoldDB" id="A0A0D6LCC1"/>